<dbReference type="PANTHER" id="PTHR30161">
    <property type="entry name" value="FLAGELLAR EXPORT PROTEIN, MEMBRANE FLHA SUBUNIT-RELATED"/>
    <property type="match status" value="1"/>
</dbReference>
<dbReference type="HOGENOM" id="CLU_015346_3_0_10"/>
<dbReference type="Gene3D" id="1.10.8.540">
    <property type="entry name" value="FHIPEP family, domain 3"/>
    <property type="match status" value="1"/>
</dbReference>
<dbReference type="RefSeq" id="WP_014856809.1">
    <property type="nucleotide sequence ID" value="NC_018178.1"/>
</dbReference>
<dbReference type="InterPro" id="IPR042194">
    <property type="entry name" value="FHIPEP_1"/>
</dbReference>
<dbReference type="PANTHER" id="PTHR30161:SF1">
    <property type="entry name" value="FLAGELLAR BIOSYNTHESIS PROTEIN FLHA-RELATED"/>
    <property type="match status" value="1"/>
</dbReference>
<comment type="similarity">
    <text evidence="2 7">Belongs to the FHIPEP (flagella/HR/invasion proteins export pore) family.</text>
</comment>
<dbReference type="PIRSF" id="PIRSF005419">
    <property type="entry name" value="FlhA"/>
    <property type="match status" value="1"/>
</dbReference>
<keyword evidence="7" id="KW-0653">Protein transport</keyword>
<keyword evidence="3 7" id="KW-1003">Cell membrane</keyword>
<name>I6YXU0_MELRP</name>
<dbReference type="InterPro" id="IPR001712">
    <property type="entry name" value="T3SS_FHIPEP"/>
</dbReference>
<dbReference type="InterPro" id="IPR042193">
    <property type="entry name" value="FHIPEP_3"/>
</dbReference>
<feature type="transmembrane region" description="Helical" evidence="7">
    <location>
        <begin position="65"/>
        <end position="86"/>
    </location>
</feature>
<dbReference type="OrthoDB" id="9759185at2"/>
<evidence type="ECO:0000313" key="9">
    <source>
        <dbReference type="Proteomes" id="UP000009011"/>
    </source>
</evidence>
<dbReference type="PATRIC" id="fig|1191523.3.peg.2271"/>
<keyword evidence="5 7" id="KW-1133">Transmembrane helix</keyword>
<evidence type="ECO:0000256" key="2">
    <source>
        <dbReference type="ARBA" id="ARBA00008835"/>
    </source>
</evidence>
<dbReference type="STRING" id="1191523.MROS_2147"/>
<keyword evidence="7" id="KW-0813">Transport</keyword>
<dbReference type="GO" id="GO:0009306">
    <property type="term" value="P:protein secretion"/>
    <property type="evidence" value="ECO:0007669"/>
    <property type="project" value="InterPro"/>
</dbReference>
<protein>
    <recommendedName>
        <fullName evidence="7">Flagellar biosynthesis protein FlhA</fullName>
    </recommendedName>
</protein>
<feature type="transmembrane region" description="Helical" evidence="7">
    <location>
        <begin position="10"/>
        <end position="28"/>
    </location>
</feature>
<dbReference type="eggNOG" id="COG1298">
    <property type="taxonomic scope" value="Bacteria"/>
</dbReference>
<dbReference type="Gene3D" id="3.40.50.12790">
    <property type="entry name" value="FHIPEP family, domain 4"/>
    <property type="match status" value="1"/>
</dbReference>
<keyword evidence="7" id="KW-1005">Bacterial flagellum biogenesis</keyword>
<evidence type="ECO:0000256" key="4">
    <source>
        <dbReference type="ARBA" id="ARBA00022692"/>
    </source>
</evidence>
<keyword evidence="8" id="KW-0966">Cell projection</keyword>
<feature type="transmembrane region" description="Helical" evidence="7">
    <location>
        <begin position="233"/>
        <end position="253"/>
    </location>
</feature>
<evidence type="ECO:0000256" key="5">
    <source>
        <dbReference type="ARBA" id="ARBA00022989"/>
    </source>
</evidence>
<dbReference type="KEGG" id="mro:MROS_2147"/>
<dbReference type="InterPro" id="IPR042196">
    <property type="entry name" value="FHIPEP_4"/>
</dbReference>
<dbReference type="InterPro" id="IPR025505">
    <property type="entry name" value="FHIPEP_CS"/>
</dbReference>
<sequence length="687" mass="75330">MKLFGKNSDILLAFGLILMLGLMLIPLPASFLDFLLSLNITLALLVLIVSLYIQSPLDISVFPGLLLVLTLYRLALNISSTRLILIDGFAGQVIESFGSFVVGGNYVVGFIVFIILVVIQFIVIVKGSGRISEVAARFTLDAMPGKQMAIDADLNTGLITEAEARKRRARIEREAEFYGAMDGASKFVKGDAIAGLIINAINIVGGFVIGVAQKGMSFQDAVQTYTILTIGDGLVSQIPALLISTAAGLVVTRSASGTALDFQMKSQLFSNPRVLATVSGAVFLFAFIPGMPTIPFLILSGVLGTSSYMNKKGVTSEAVIEETDGEEPKDEESKPAEEKVEQYLQVDPIEVEIGYGLISLVDEKQGGNLFQKISSTRKVIALEYGVLIPPVRVRDNLQLSPNEYVIKIKGNVVASFELYPDRYLAMNPGVTEEELSGIPTNDPAFGLPSYWITHEEKEKAEMLGYTVVDAISVLATHLQESLKRNFDKILSRQEVKQLLENLKKEYPAVVEDINPDILNLGMIQKVLQNLLKEGIPIKDFVRILEALIDYSKTTKNIDVLTEYVRHTIGDTIANLYKDSNGIIHAAALGENLETMITKSLQAQKDSMITLGLSTEVLRELNIRIQQEVEKFNNMGYPPIIITSAAIRPYFYRLVNSSFPDLVLLSYSELPSNVEIEFIGKVEVGNAN</sequence>
<dbReference type="Gene3D" id="3.40.30.60">
    <property type="entry name" value="FHIPEP family, domain 1"/>
    <property type="match status" value="1"/>
</dbReference>
<dbReference type="AlphaFoldDB" id="I6YXU0"/>
<comment type="subcellular location">
    <subcellularLocation>
        <location evidence="1 7">Cell membrane</location>
        <topology evidence="1 7">Multi-pass membrane protein</topology>
    </subcellularLocation>
</comment>
<dbReference type="Pfam" id="PF00771">
    <property type="entry name" value="FHIPEP"/>
    <property type="match status" value="1"/>
</dbReference>
<evidence type="ECO:0000256" key="1">
    <source>
        <dbReference type="ARBA" id="ARBA00004651"/>
    </source>
</evidence>
<reference evidence="8 9" key="1">
    <citation type="journal article" date="2013" name="PLoS ONE">
        <title>Genomic analysis of Melioribacter roseus, facultatively anaerobic organotrophic bacterium representing a novel deep lineage within Bacteriodetes/Chlorobi group.</title>
        <authorList>
            <person name="Kadnikov V.V."/>
            <person name="Mardanov A.V."/>
            <person name="Podosokorskaya O.A."/>
            <person name="Gavrilov S.N."/>
            <person name="Kublanov I.V."/>
            <person name="Beletsky A.V."/>
            <person name="Bonch-Osmolovskaya E.A."/>
            <person name="Ravin N.V."/>
        </authorList>
    </citation>
    <scope>NUCLEOTIDE SEQUENCE [LARGE SCALE GENOMIC DNA]</scope>
    <source>
        <strain evidence="9">JCM 17771 / P3M-2</strain>
    </source>
</reference>
<keyword evidence="8" id="KW-0969">Cilium</keyword>
<evidence type="ECO:0000256" key="7">
    <source>
        <dbReference type="RuleBase" id="RU364093"/>
    </source>
</evidence>
<dbReference type="GO" id="GO:0044780">
    <property type="term" value="P:bacterial-type flagellum assembly"/>
    <property type="evidence" value="ECO:0007669"/>
    <property type="project" value="InterPro"/>
</dbReference>
<keyword evidence="7" id="KW-1006">Bacterial flagellum protein export</keyword>
<dbReference type="InterPro" id="IPR006301">
    <property type="entry name" value="FlhA"/>
</dbReference>
<dbReference type="NCBIfam" id="TIGR01398">
    <property type="entry name" value="FlhA"/>
    <property type="match status" value="1"/>
</dbReference>
<evidence type="ECO:0000313" key="8">
    <source>
        <dbReference type="EMBL" id="AFN75377.1"/>
    </source>
</evidence>
<organism evidence="8 9">
    <name type="scientific">Melioribacter roseus (strain DSM 23840 / JCM 17771 / VKM B-2668 / P3M-2)</name>
    <dbReference type="NCBI Taxonomy" id="1191523"/>
    <lineage>
        <taxon>Bacteria</taxon>
        <taxon>Pseudomonadati</taxon>
        <taxon>Ignavibacteriota</taxon>
        <taxon>Ignavibacteria</taxon>
        <taxon>Ignavibacteriales</taxon>
        <taxon>Melioribacteraceae</taxon>
        <taxon>Melioribacter</taxon>
    </lineage>
</organism>
<evidence type="ECO:0000256" key="3">
    <source>
        <dbReference type="ARBA" id="ARBA00022475"/>
    </source>
</evidence>
<dbReference type="EMBL" id="CP003557">
    <property type="protein sequence ID" value="AFN75377.1"/>
    <property type="molecule type" value="Genomic_DNA"/>
</dbReference>
<dbReference type="Proteomes" id="UP000009011">
    <property type="component" value="Chromosome"/>
</dbReference>
<feature type="transmembrane region" description="Helical" evidence="7">
    <location>
        <begin position="274"/>
        <end position="299"/>
    </location>
</feature>
<dbReference type="PRINTS" id="PR00949">
    <property type="entry name" value="TYPE3IMAPROT"/>
</dbReference>
<keyword evidence="6 7" id="KW-0472">Membrane</keyword>
<feature type="transmembrane region" description="Helical" evidence="7">
    <location>
        <begin position="34"/>
        <end position="53"/>
    </location>
</feature>
<feature type="transmembrane region" description="Helical" evidence="7">
    <location>
        <begin position="106"/>
        <end position="125"/>
    </location>
</feature>
<dbReference type="PROSITE" id="PS00994">
    <property type="entry name" value="FHIPEP"/>
    <property type="match status" value="1"/>
</dbReference>
<evidence type="ECO:0000256" key="6">
    <source>
        <dbReference type="ARBA" id="ARBA00023136"/>
    </source>
</evidence>
<keyword evidence="4 7" id="KW-0812">Transmembrane</keyword>
<gene>
    <name evidence="7" type="primary">flhA</name>
    <name evidence="8" type="ordered locus">MROS_2147</name>
</gene>
<accession>I6YXU0</accession>
<proteinExistence type="inferred from homology"/>
<keyword evidence="9" id="KW-1185">Reference proteome</keyword>
<comment type="function">
    <text evidence="7">Required for formation of the rod structure of the flagellar apparatus. Together with FliI and FliH, may constitute the export apparatus of flagellin.</text>
</comment>
<feature type="transmembrane region" description="Helical" evidence="7">
    <location>
        <begin position="192"/>
        <end position="213"/>
    </location>
</feature>
<dbReference type="GO" id="GO:0005886">
    <property type="term" value="C:plasma membrane"/>
    <property type="evidence" value="ECO:0007669"/>
    <property type="project" value="UniProtKB-SubCell"/>
</dbReference>
<keyword evidence="8" id="KW-0282">Flagellum</keyword>